<feature type="region of interest" description="Disordered" evidence="1">
    <location>
        <begin position="147"/>
        <end position="169"/>
    </location>
</feature>
<name>A0ABU1VPZ2_9GAMM</name>
<accession>A0ABU1VPZ2</accession>
<dbReference type="EMBL" id="JAVDVW010000001">
    <property type="protein sequence ID" value="MDR7099549.1"/>
    <property type="molecule type" value="Genomic_DNA"/>
</dbReference>
<feature type="signal peptide" evidence="2">
    <location>
        <begin position="1"/>
        <end position="19"/>
    </location>
</feature>
<evidence type="ECO:0000313" key="4">
    <source>
        <dbReference type="Proteomes" id="UP001267878"/>
    </source>
</evidence>
<evidence type="ECO:0000256" key="2">
    <source>
        <dbReference type="SAM" id="SignalP"/>
    </source>
</evidence>
<reference evidence="3 4" key="1">
    <citation type="submission" date="2023-07" db="EMBL/GenBank/DDBJ databases">
        <title>Sorghum-associated microbial communities from plants grown in Nebraska, USA.</title>
        <authorList>
            <person name="Schachtman D."/>
        </authorList>
    </citation>
    <scope>NUCLEOTIDE SEQUENCE [LARGE SCALE GENOMIC DNA]</scope>
    <source>
        <strain evidence="3 4">BE187</strain>
    </source>
</reference>
<keyword evidence="2" id="KW-0732">Signal</keyword>
<feature type="compositionally biased region" description="Low complexity" evidence="1">
    <location>
        <begin position="147"/>
        <end position="160"/>
    </location>
</feature>
<evidence type="ECO:0000256" key="1">
    <source>
        <dbReference type="SAM" id="MobiDB-lite"/>
    </source>
</evidence>
<dbReference type="Proteomes" id="UP001267878">
    <property type="component" value="Unassembled WGS sequence"/>
</dbReference>
<organism evidence="3 4">
    <name type="scientific">Agrilutibacter niabensis</name>
    <dbReference type="NCBI Taxonomy" id="380628"/>
    <lineage>
        <taxon>Bacteria</taxon>
        <taxon>Pseudomonadati</taxon>
        <taxon>Pseudomonadota</taxon>
        <taxon>Gammaproteobacteria</taxon>
        <taxon>Lysobacterales</taxon>
        <taxon>Lysobacteraceae</taxon>
        <taxon>Agrilutibacter</taxon>
    </lineage>
</organism>
<dbReference type="RefSeq" id="WP_310053743.1">
    <property type="nucleotide sequence ID" value="NZ_JAVDVW010000001.1"/>
</dbReference>
<comment type="caution">
    <text evidence="3">The sequence shown here is derived from an EMBL/GenBank/DDBJ whole genome shotgun (WGS) entry which is preliminary data.</text>
</comment>
<gene>
    <name evidence="3" type="ORF">J2X04_001896</name>
</gene>
<feature type="chain" id="PRO_5047179223" description="Secreted protein" evidence="2">
    <location>
        <begin position="20"/>
        <end position="169"/>
    </location>
</feature>
<evidence type="ECO:0000313" key="3">
    <source>
        <dbReference type="EMBL" id="MDR7099549.1"/>
    </source>
</evidence>
<sequence length="169" mass="17584">MQRVLSGLSLFALVGVAHAQNAQQCGSTSLPTSLPVQPTLVAPLSPELSAPAHQLGAPTGVLAQTPDESLSVDNVLLRQRLQGCLTANAVPATAPALPSSSSPAAYKPQTKYDNSPWRFDMSQNGKRMTAEEFDAWMKARGVRVAKGAAGTTGAATVPAEPADPPEKKK</sequence>
<keyword evidence="4" id="KW-1185">Reference proteome</keyword>
<evidence type="ECO:0008006" key="5">
    <source>
        <dbReference type="Google" id="ProtNLM"/>
    </source>
</evidence>
<proteinExistence type="predicted"/>
<protein>
    <recommendedName>
        <fullName evidence="5">Secreted protein</fullName>
    </recommendedName>
</protein>